<dbReference type="Pfam" id="PF20084">
    <property type="entry name" value="TrbK"/>
    <property type="match status" value="1"/>
</dbReference>
<keyword evidence="1" id="KW-0472">Membrane</keyword>
<dbReference type="InterPro" id="IPR027587">
    <property type="entry name" value="TrbK"/>
</dbReference>
<evidence type="ECO:0008006" key="4">
    <source>
        <dbReference type="Google" id="ProtNLM"/>
    </source>
</evidence>
<keyword evidence="1" id="KW-0812">Transmembrane</keyword>
<dbReference type="RefSeq" id="WP_187432174.1">
    <property type="nucleotide sequence ID" value="NZ_CP143423.1"/>
</dbReference>
<reference evidence="3" key="2">
    <citation type="submission" date="2024-01" db="EMBL/GenBank/DDBJ databases">
        <title>Roseobacter fucihabitans sp. nov., isolated from the brown alga Fucus spiralis.</title>
        <authorList>
            <person name="Hahnke S."/>
            <person name="Berger M."/>
            <person name="Schlingloff A."/>
            <person name="Athale I."/>
            <person name="Neumann-Schaal M."/>
            <person name="Adenaya A."/>
            <person name="Poehlein A."/>
            <person name="Daniel R."/>
            <person name="Pertersen J."/>
            <person name="Brinkhoff T."/>
        </authorList>
    </citation>
    <scope>NUCLEOTIDE SEQUENCE [LARGE SCALE GENOMIC DNA]</scope>
    <source>
        <strain evidence="3">B14</strain>
    </source>
</reference>
<organism evidence="2 3">
    <name type="scientific">Roseobacter fucihabitans</name>
    <dbReference type="NCBI Taxonomy" id="1537242"/>
    <lineage>
        <taxon>Bacteria</taxon>
        <taxon>Pseudomonadati</taxon>
        <taxon>Pseudomonadota</taxon>
        <taxon>Alphaproteobacteria</taxon>
        <taxon>Rhodobacterales</taxon>
        <taxon>Roseobacteraceae</taxon>
        <taxon>Roseobacter</taxon>
    </lineage>
</organism>
<evidence type="ECO:0000313" key="3">
    <source>
        <dbReference type="Proteomes" id="UP001318682"/>
    </source>
</evidence>
<sequence length="89" mass="9954">MKGAFILRLGIGLLAFMAVLGALLEIAREDDIDIRSIPELPEVNDPLRAELQRCRDLGNAALDDQYCAAIWIETRRRFLNPATSSDPEE</sequence>
<feature type="transmembrane region" description="Helical" evidence="1">
    <location>
        <begin position="6"/>
        <end position="27"/>
    </location>
</feature>
<protein>
    <recommendedName>
        <fullName evidence="4">Conjugal transfer protein TrbK</fullName>
    </recommendedName>
</protein>
<reference evidence="2 3" key="1">
    <citation type="submission" date="2015-07" db="EMBL/GenBank/DDBJ databases">
        <authorList>
            <person name="Voget S."/>
            <person name="Dogs M."/>
            <person name="Brinkhoff T.H."/>
            <person name="Daniel R."/>
        </authorList>
    </citation>
    <scope>NUCLEOTIDE SEQUENCE [LARGE SCALE GENOMIC DNA]</scope>
    <source>
        <strain evidence="2 3">B14</strain>
    </source>
</reference>
<dbReference type="NCBIfam" id="TIGR04360">
    <property type="entry name" value="other_trbK"/>
    <property type="match status" value="1"/>
</dbReference>
<name>A0ABZ2BXH6_9RHOB</name>
<proteinExistence type="predicted"/>
<keyword evidence="1" id="KW-1133">Transmembrane helix</keyword>
<evidence type="ECO:0000256" key="1">
    <source>
        <dbReference type="SAM" id="Phobius"/>
    </source>
</evidence>
<evidence type="ECO:0000313" key="2">
    <source>
        <dbReference type="EMBL" id="WVX50719.1"/>
    </source>
</evidence>
<dbReference type="Proteomes" id="UP001318682">
    <property type="component" value="Chromosome"/>
</dbReference>
<dbReference type="EMBL" id="CP143423">
    <property type="protein sequence ID" value="WVX50719.1"/>
    <property type="molecule type" value="Genomic_DNA"/>
</dbReference>
<accession>A0ABZ2BXH6</accession>
<gene>
    <name evidence="2" type="ORF">ROLI_038190</name>
</gene>
<keyword evidence="3" id="KW-1185">Reference proteome</keyword>